<keyword evidence="2" id="KW-0560">Oxidoreductase</keyword>
<proteinExistence type="inferred from homology"/>
<evidence type="ECO:0000256" key="1">
    <source>
        <dbReference type="ARBA" id="ARBA00006484"/>
    </source>
</evidence>
<feature type="region of interest" description="Disordered" evidence="3">
    <location>
        <begin position="1"/>
        <end position="47"/>
    </location>
</feature>
<evidence type="ECO:0000256" key="2">
    <source>
        <dbReference type="ARBA" id="ARBA00023002"/>
    </source>
</evidence>
<dbReference type="SUPFAM" id="SSF51735">
    <property type="entry name" value="NAD(P)-binding Rossmann-fold domains"/>
    <property type="match status" value="1"/>
</dbReference>
<dbReference type="InterPro" id="IPR036291">
    <property type="entry name" value="NAD(P)-bd_dom_sf"/>
</dbReference>
<comment type="similarity">
    <text evidence="1">Belongs to the short-chain dehydrogenases/reductases (SDR) family.</text>
</comment>
<organism evidence="4 5">
    <name type="scientific">Rhodococcus pseudokoreensis</name>
    <dbReference type="NCBI Taxonomy" id="2811421"/>
    <lineage>
        <taxon>Bacteria</taxon>
        <taxon>Bacillati</taxon>
        <taxon>Actinomycetota</taxon>
        <taxon>Actinomycetes</taxon>
        <taxon>Mycobacteriales</taxon>
        <taxon>Nocardiaceae</taxon>
        <taxon>Rhodococcus</taxon>
    </lineage>
</organism>
<gene>
    <name evidence="4" type="ORF">JWS13_04965</name>
</gene>
<dbReference type="Proteomes" id="UP000662986">
    <property type="component" value="Plasmid unnamed1"/>
</dbReference>
<evidence type="ECO:0000313" key="4">
    <source>
        <dbReference type="EMBL" id="QSE88016.1"/>
    </source>
</evidence>
<feature type="compositionally biased region" description="Basic and acidic residues" evidence="3">
    <location>
        <begin position="28"/>
        <end position="42"/>
    </location>
</feature>
<evidence type="ECO:0000313" key="5">
    <source>
        <dbReference type="Proteomes" id="UP000662986"/>
    </source>
</evidence>
<dbReference type="PANTHER" id="PTHR43669:SF3">
    <property type="entry name" value="ALCOHOL DEHYDROGENASE, PUTATIVE (AFU_ORTHOLOGUE AFUA_3G03445)-RELATED"/>
    <property type="match status" value="1"/>
</dbReference>
<geneLocation type="plasmid" evidence="4 5">
    <name>unnamed1</name>
</geneLocation>
<name>A0A974ZRR9_9NOCA</name>
<sequence>MIHPFSHAPQREHTGVKATDRQSSPHPPSDHRDSGPDRDTSRILDPSAPHLSGFAASDLTDRDAPVVLVIGAGPGVSGSVAKRFAREGYKAALVGLDEQVLVDLAADLESSSVGYAAVDVTDEDSLSAAVKHLGDRVGRFDVLHFNPSSYRAKNALALTAEELAQDISLGVGALLTALHAARPYMSAGGRITATGSMVADVPNAMAASLGVQKAALRNLVHSIDSTLKDDGIRAVSVTVRGILAKDGAFTPDHVAQAIYTAATQDTTAWRTEVPYSGLP</sequence>
<dbReference type="Pfam" id="PF00106">
    <property type="entry name" value="adh_short"/>
    <property type="match status" value="1"/>
</dbReference>
<reference evidence="4 5" key="2">
    <citation type="journal article" date="2022" name="Arch. Microbiol.">
        <title>Rhodococcus pseudokoreensis sp. nov. isolated from the rhizosphere of young M26 apple rootstocks.</title>
        <authorList>
            <person name="Kampfer P."/>
            <person name="Glaeser S.P."/>
            <person name="Blom J."/>
            <person name="Wolf J."/>
            <person name="Benning S."/>
            <person name="Schloter M."/>
            <person name="Neumann-Schaal M."/>
        </authorList>
    </citation>
    <scope>NUCLEOTIDE SEQUENCE [LARGE SCALE GENOMIC DNA]</scope>
    <source>
        <strain evidence="4 5">R79</strain>
    </source>
</reference>
<feature type="compositionally biased region" description="Basic and acidic residues" evidence="3">
    <location>
        <begin position="9"/>
        <end position="20"/>
    </location>
</feature>
<dbReference type="Gene3D" id="3.40.50.720">
    <property type="entry name" value="NAD(P)-binding Rossmann-like Domain"/>
    <property type="match status" value="1"/>
</dbReference>
<protein>
    <submittedName>
        <fullName evidence="4">SDR family NAD(P)-dependent oxidoreductase</fullName>
    </submittedName>
</protein>
<reference evidence="4 5" key="1">
    <citation type="journal article" date="2021" name="Microbiol. Resour. Announc.">
        <title>Complete Genome Sequences of Two Rhodococcus sp. Strains with Large and Linear Chromosomes, Isolated from Apple Rhizosphere.</title>
        <authorList>
            <person name="Benning S."/>
            <person name="Brugnone N."/>
            <person name="Siani R."/>
            <person name="Kublik S."/>
            <person name="Schloter M."/>
            <person name="Rad V."/>
        </authorList>
    </citation>
    <scope>NUCLEOTIDE SEQUENCE [LARGE SCALE GENOMIC DNA]</scope>
    <source>
        <strain evidence="4 5">R79</strain>
    </source>
</reference>
<dbReference type="InterPro" id="IPR002347">
    <property type="entry name" value="SDR_fam"/>
</dbReference>
<keyword evidence="5" id="KW-1185">Reference proteome</keyword>
<evidence type="ECO:0000256" key="3">
    <source>
        <dbReference type="SAM" id="MobiDB-lite"/>
    </source>
</evidence>
<accession>A0A974ZRR9</accession>
<keyword evidence="4" id="KW-0614">Plasmid</keyword>
<dbReference type="EMBL" id="CP070618">
    <property type="protein sequence ID" value="QSE88016.1"/>
    <property type="molecule type" value="Genomic_DNA"/>
</dbReference>
<dbReference type="PANTHER" id="PTHR43669">
    <property type="entry name" value="5-KETO-D-GLUCONATE 5-REDUCTASE"/>
    <property type="match status" value="1"/>
</dbReference>